<reference evidence="3" key="1">
    <citation type="submission" date="2016-01" db="EMBL/GenBank/DDBJ databases">
        <authorList>
            <person name="Mitreva M."/>
            <person name="Pepin K.H."/>
            <person name="Mihindukulasuriya K.A."/>
            <person name="Fulton R."/>
            <person name="Fronick C."/>
            <person name="O'Laughlin M."/>
            <person name="Miner T."/>
            <person name="Herter B."/>
            <person name="Rosa B.A."/>
            <person name="Cordes M."/>
            <person name="Tomlinson C."/>
            <person name="Wollam A."/>
            <person name="Palsikar V.B."/>
            <person name="Mardis E.R."/>
            <person name="Wilson R.K."/>
        </authorList>
    </citation>
    <scope>NUCLEOTIDE SEQUENCE [LARGE SCALE GENOMIC DNA]</scope>
    <source>
        <strain evidence="3">KA00185</strain>
    </source>
</reference>
<dbReference type="InterPro" id="IPR010295">
    <property type="entry name" value="DUF898"/>
</dbReference>
<dbReference type="STRING" id="157687.HMPREF3180_00088"/>
<name>A0A134ARG8_9FUSO</name>
<accession>A0A134ARG8</accession>
<feature type="transmembrane region" description="Helical" evidence="1">
    <location>
        <begin position="64"/>
        <end position="85"/>
    </location>
</feature>
<keyword evidence="1" id="KW-1133">Transmembrane helix</keyword>
<dbReference type="AlphaFoldDB" id="A0A134ARG8"/>
<keyword evidence="1" id="KW-0812">Transmembrane</keyword>
<keyword evidence="3" id="KW-1185">Reference proteome</keyword>
<gene>
    <name evidence="2" type="ORF">HMPREF3180_00088</name>
</gene>
<evidence type="ECO:0008006" key="4">
    <source>
        <dbReference type="Google" id="ProtNLM"/>
    </source>
</evidence>
<feature type="transmembrane region" description="Helical" evidence="1">
    <location>
        <begin position="20"/>
        <end position="43"/>
    </location>
</feature>
<protein>
    <recommendedName>
        <fullName evidence="4">DUF898 domain-containing protein</fullName>
    </recommendedName>
</protein>
<dbReference type="RefSeq" id="WP_060917191.1">
    <property type="nucleotide sequence ID" value="NZ_KQ959999.1"/>
</dbReference>
<evidence type="ECO:0000313" key="2">
    <source>
        <dbReference type="EMBL" id="KXB70294.1"/>
    </source>
</evidence>
<evidence type="ECO:0000313" key="3">
    <source>
        <dbReference type="Proteomes" id="UP000070483"/>
    </source>
</evidence>
<keyword evidence="1" id="KW-0472">Membrane</keyword>
<dbReference type="Proteomes" id="UP000070483">
    <property type="component" value="Unassembled WGS sequence"/>
</dbReference>
<dbReference type="OrthoDB" id="637345at2"/>
<sequence>MENKTYFDGEVSELVGISILSIFISIITAGLGFPWVACMSYRWQIDHTVIEGRRLKFSGRPESLFGNWIKWVLLTIITGGIYGFWVPVKLEQWKVENTSFAN</sequence>
<dbReference type="PATRIC" id="fig|157687.3.peg.89"/>
<organism evidence="2 3">
    <name type="scientific">Leptotrichia wadei</name>
    <dbReference type="NCBI Taxonomy" id="157687"/>
    <lineage>
        <taxon>Bacteria</taxon>
        <taxon>Fusobacteriati</taxon>
        <taxon>Fusobacteriota</taxon>
        <taxon>Fusobacteriia</taxon>
        <taxon>Fusobacteriales</taxon>
        <taxon>Leptotrichiaceae</taxon>
        <taxon>Leptotrichia</taxon>
    </lineage>
</organism>
<dbReference type="EMBL" id="LSDD01000004">
    <property type="protein sequence ID" value="KXB70294.1"/>
    <property type="molecule type" value="Genomic_DNA"/>
</dbReference>
<comment type="caution">
    <text evidence="2">The sequence shown here is derived from an EMBL/GenBank/DDBJ whole genome shotgun (WGS) entry which is preliminary data.</text>
</comment>
<dbReference type="Pfam" id="PF05987">
    <property type="entry name" value="DUF898"/>
    <property type="match status" value="1"/>
</dbReference>
<proteinExistence type="predicted"/>
<evidence type="ECO:0000256" key="1">
    <source>
        <dbReference type="SAM" id="Phobius"/>
    </source>
</evidence>